<reference evidence="16 17" key="1">
    <citation type="submission" date="2006-03" db="EMBL/GenBank/DDBJ databases">
        <authorList>
            <person name="Bartlett D.H."/>
            <person name="Valle G."/>
            <person name="Lauro F.M."/>
            <person name="Vezzi A."/>
            <person name="Simonato F."/>
            <person name="Eloe E."/>
            <person name="Vitulo N."/>
            <person name="Stratton T.K."/>
            <person name="D'angelo M."/>
            <person name="Ferriera S."/>
            <person name="Johnson J."/>
            <person name="Kravitz S."/>
            <person name="Beeson K."/>
            <person name="Sutton G."/>
            <person name="Rogers Y."/>
            <person name="Friedman R."/>
            <person name="Frazier M."/>
            <person name="Venter J.C."/>
        </authorList>
    </citation>
    <scope>NUCLEOTIDE SEQUENCE [LARGE SCALE GENOMIC DNA]</scope>
    <source>
        <strain evidence="16 17">3TCK</strain>
    </source>
</reference>
<feature type="binding site" evidence="14">
    <location>
        <position position="28"/>
    </location>
    <ligand>
        <name>Mg(2+)</name>
        <dbReference type="ChEBI" id="CHEBI:18420"/>
        <label>2</label>
    </ligand>
</feature>
<comment type="similarity">
    <text evidence="14 15">Belongs to the DHBP synthase family.</text>
</comment>
<evidence type="ECO:0000256" key="8">
    <source>
        <dbReference type="ARBA" id="ARBA00018836"/>
    </source>
</evidence>
<comment type="pathway">
    <text evidence="4 14 15">Cofactor biosynthesis; riboflavin biosynthesis; 2-hydroxy-3-oxobutyl phosphate from D-ribulose 5-phosphate: step 1/1.</text>
</comment>
<dbReference type="GO" id="GO:0003935">
    <property type="term" value="F:GTP cyclohydrolase II activity"/>
    <property type="evidence" value="ECO:0007669"/>
    <property type="project" value="TreeGrafter"/>
</dbReference>
<dbReference type="PANTHER" id="PTHR21327">
    <property type="entry name" value="GTP CYCLOHYDROLASE II-RELATED"/>
    <property type="match status" value="1"/>
</dbReference>
<evidence type="ECO:0000256" key="11">
    <source>
        <dbReference type="ARBA" id="ARBA00022842"/>
    </source>
</evidence>
<comment type="similarity">
    <text evidence="6">In the C-terminal section; belongs to the GTP cyclohydrolase II family.</text>
</comment>
<dbReference type="NCBIfam" id="TIGR00506">
    <property type="entry name" value="ribB"/>
    <property type="match status" value="1"/>
</dbReference>
<dbReference type="GO" id="GO:0008686">
    <property type="term" value="F:3,4-dihydroxy-2-butanone-4-phosphate synthase activity"/>
    <property type="evidence" value="ECO:0007669"/>
    <property type="project" value="UniProtKB-UniRule"/>
</dbReference>
<keyword evidence="13 14" id="KW-0456">Lyase</keyword>
<evidence type="ECO:0000256" key="6">
    <source>
        <dbReference type="ARBA" id="ARBA00008976"/>
    </source>
</evidence>
<comment type="function">
    <text evidence="3 14 15">Catalyzes the conversion of D-ribulose 5-phosphate to formate and 3,4-dihydroxy-2-butanone 4-phosphate.</text>
</comment>
<feature type="binding site" evidence="14">
    <location>
        <position position="143"/>
    </location>
    <ligand>
        <name>Mg(2+)</name>
        <dbReference type="ChEBI" id="CHEBI:18420"/>
        <label>2</label>
    </ligand>
</feature>
<dbReference type="HOGENOM" id="CLU_020273_3_0_6"/>
<comment type="similarity">
    <text evidence="5">In the N-terminal section; belongs to the DHBP synthase family.</text>
</comment>
<dbReference type="Proteomes" id="UP000003789">
    <property type="component" value="Unassembled WGS sequence"/>
</dbReference>
<proteinExistence type="inferred from homology"/>
<comment type="caution">
    <text evidence="16">The sequence shown here is derived from an EMBL/GenBank/DDBJ whole genome shotgun (WGS) entry which is preliminary data.</text>
</comment>
<feature type="site" description="Essential for catalytic activity" evidence="14">
    <location>
        <position position="164"/>
    </location>
</feature>
<evidence type="ECO:0000256" key="15">
    <source>
        <dbReference type="RuleBase" id="RU003843"/>
    </source>
</evidence>
<evidence type="ECO:0000313" key="17">
    <source>
        <dbReference type="Proteomes" id="UP000003789"/>
    </source>
</evidence>
<dbReference type="FunFam" id="3.90.870.10:FF:000001">
    <property type="entry name" value="Riboflavin biosynthesis protein RibBA"/>
    <property type="match status" value="1"/>
</dbReference>
<evidence type="ECO:0000256" key="3">
    <source>
        <dbReference type="ARBA" id="ARBA00002284"/>
    </source>
</evidence>
<evidence type="ECO:0000256" key="5">
    <source>
        <dbReference type="ARBA" id="ARBA00005520"/>
    </source>
</evidence>
<evidence type="ECO:0000256" key="2">
    <source>
        <dbReference type="ARBA" id="ARBA00001936"/>
    </source>
</evidence>
<keyword evidence="12 14" id="KW-0464">Manganese</keyword>
<dbReference type="EC" id="4.1.99.12" evidence="7 14"/>
<evidence type="ECO:0000256" key="4">
    <source>
        <dbReference type="ARBA" id="ARBA00004904"/>
    </source>
</evidence>
<protein>
    <recommendedName>
        <fullName evidence="8 14">3,4-dihydroxy-2-butanone 4-phosphate synthase</fullName>
        <shortName evidence="14 15">DHBP synthase</shortName>
        <ecNumber evidence="7 14">4.1.99.12</ecNumber>
    </recommendedName>
</protein>
<evidence type="ECO:0000256" key="14">
    <source>
        <dbReference type="HAMAP-Rule" id="MF_00180"/>
    </source>
</evidence>
<feature type="binding site" evidence="14">
    <location>
        <position position="28"/>
    </location>
    <ligand>
        <name>Mg(2+)</name>
        <dbReference type="ChEBI" id="CHEBI:18420"/>
        <label>1</label>
    </ligand>
</feature>
<feature type="binding site" evidence="14">
    <location>
        <begin position="27"/>
        <end position="28"/>
    </location>
    <ligand>
        <name>D-ribulose 5-phosphate</name>
        <dbReference type="ChEBI" id="CHEBI:58121"/>
    </ligand>
</feature>
<organism evidence="16 17">
    <name type="scientific">Photobacterium profundum 3TCK</name>
    <dbReference type="NCBI Taxonomy" id="314280"/>
    <lineage>
        <taxon>Bacteria</taxon>
        <taxon>Pseudomonadati</taxon>
        <taxon>Pseudomonadota</taxon>
        <taxon>Gammaproteobacteria</taxon>
        <taxon>Vibrionales</taxon>
        <taxon>Vibrionaceae</taxon>
        <taxon>Photobacterium</taxon>
    </lineage>
</organism>
<evidence type="ECO:0000256" key="12">
    <source>
        <dbReference type="ARBA" id="ARBA00023211"/>
    </source>
</evidence>
<evidence type="ECO:0000256" key="1">
    <source>
        <dbReference type="ARBA" id="ARBA00000141"/>
    </source>
</evidence>
<name>Q1YYW4_9GAMM</name>
<keyword evidence="10 14" id="KW-0479">Metal-binding</keyword>
<comment type="cofactor">
    <cofactor evidence="2">
        <name>Mn(2+)</name>
        <dbReference type="ChEBI" id="CHEBI:29035"/>
    </cofactor>
</comment>
<dbReference type="OrthoDB" id="9793111at2"/>
<dbReference type="SUPFAM" id="SSF55821">
    <property type="entry name" value="YrdC/RibB"/>
    <property type="match status" value="1"/>
</dbReference>
<evidence type="ECO:0000313" key="16">
    <source>
        <dbReference type="EMBL" id="EAS41444.1"/>
    </source>
</evidence>
<evidence type="ECO:0000256" key="7">
    <source>
        <dbReference type="ARBA" id="ARBA00012153"/>
    </source>
</evidence>
<dbReference type="GO" id="GO:0030145">
    <property type="term" value="F:manganese ion binding"/>
    <property type="evidence" value="ECO:0007669"/>
    <property type="project" value="UniProtKB-UniRule"/>
</dbReference>
<dbReference type="GO" id="GO:0000287">
    <property type="term" value="F:magnesium ion binding"/>
    <property type="evidence" value="ECO:0007669"/>
    <property type="project" value="UniProtKB-UniRule"/>
</dbReference>
<comment type="catalytic activity">
    <reaction evidence="1 14 15">
        <text>D-ribulose 5-phosphate = (2S)-2-hydroxy-3-oxobutyl phosphate + formate + H(+)</text>
        <dbReference type="Rhea" id="RHEA:18457"/>
        <dbReference type="ChEBI" id="CHEBI:15378"/>
        <dbReference type="ChEBI" id="CHEBI:15740"/>
        <dbReference type="ChEBI" id="CHEBI:58121"/>
        <dbReference type="ChEBI" id="CHEBI:58830"/>
        <dbReference type="EC" id="4.1.99.12"/>
    </reaction>
</comment>
<dbReference type="InterPro" id="IPR017945">
    <property type="entry name" value="DHBP_synth_RibB-like_a/b_dom"/>
</dbReference>
<dbReference type="UniPathway" id="UPA00275">
    <property type="reaction ID" value="UER00399"/>
</dbReference>
<evidence type="ECO:0000256" key="10">
    <source>
        <dbReference type="ARBA" id="ARBA00022723"/>
    </source>
</evidence>
<accession>Q1YYW4</accession>
<feature type="binding site" evidence="14">
    <location>
        <begin position="140"/>
        <end position="144"/>
    </location>
    <ligand>
        <name>D-ribulose 5-phosphate</name>
        <dbReference type="ChEBI" id="CHEBI:58121"/>
    </ligand>
</feature>
<keyword evidence="9 14" id="KW-0686">Riboflavin biosynthesis</keyword>
<gene>
    <name evidence="14" type="primary">ribB</name>
    <name evidence="16" type="ORF">P3TCK_06692</name>
</gene>
<feature type="binding site" evidence="14">
    <location>
        <position position="32"/>
    </location>
    <ligand>
        <name>D-ribulose 5-phosphate</name>
        <dbReference type="ChEBI" id="CHEBI:58121"/>
    </ligand>
</feature>
<dbReference type="PANTHER" id="PTHR21327:SF34">
    <property type="entry name" value="3,4-DIHYDROXY-2-BUTANONE 4-PHOSPHATE SYNTHASE"/>
    <property type="match status" value="1"/>
</dbReference>
<keyword evidence="16" id="KW-0378">Hydrolase</keyword>
<dbReference type="InterPro" id="IPR000422">
    <property type="entry name" value="DHBP_synthase_RibB"/>
</dbReference>
<evidence type="ECO:0000256" key="13">
    <source>
        <dbReference type="ARBA" id="ARBA00023239"/>
    </source>
</evidence>
<dbReference type="GO" id="GO:0005829">
    <property type="term" value="C:cytosol"/>
    <property type="evidence" value="ECO:0007669"/>
    <property type="project" value="TreeGrafter"/>
</dbReference>
<dbReference type="AlphaFoldDB" id="Q1YYW4"/>
<sequence>MTISKIEHIIEDIRQGKMVILMDDEGRENEGDLVMAAECVSSGDINFMAKNGRGLICLTLTQERCRHLELPLMVQDSSDPYGTNFTVSIEAAKGVTTGISAHDRALTIQTAVKADAVPADLTKPGHIFPLMARDGGVLVREGHTEAGCDLAMLAGYEPASVIVEIMNDDGTMARRLDLDVFSKQHDIKLGLISDLVAYRQALVEHALAKQFAAQNDVSIANC</sequence>
<dbReference type="HAMAP" id="MF_00180">
    <property type="entry name" value="RibB"/>
    <property type="match status" value="1"/>
</dbReference>
<evidence type="ECO:0000256" key="9">
    <source>
        <dbReference type="ARBA" id="ARBA00022619"/>
    </source>
</evidence>
<dbReference type="Gene3D" id="3.90.870.10">
    <property type="entry name" value="DHBP synthase"/>
    <property type="match status" value="1"/>
</dbReference>
<feature type="site" description="Essential for catalytic activity" evidence="14">
    <location>
        <position position="126"/>
    </location>
</feature>
<dbReference type="GO" id="GO:0009231">
    <property type="term" value="P:riboflavin biosynthetic process"/>
    <property type="evidence" value="ECO:0007669"/>
    <property type="project" value="UniProtKB-UniRule"/>
</dbReference>
<dbReference type="Pfam" id="PF00926">
    <property type="entry name" value="DHBP_synthase"/>
    <property type="match status" value="1"/>
</dbReference>
<dbReference type="EMBL" id="AAPH01000034">
    <property type="protein sequence ID" value="EAS41444.1"/>
    <property type="molecule type" value="Genomic_DNA"/>
</dbReference>
<comment type="subunit">
    <text evidence="14 15">Homodimer.</text>
</comment>
<keyword evidence="11 14" id="KW-0460">Magnesium</keyword>
<comment type="cofactor">
    <cofactor evidence="14 15">
        <name>Mg(2+)</name>
        <dbReference type="ChEBI" id="CHEBI:18420"/>
    </cofactor>
    <cofactor evidence="14 15">
        <name>Mn(2+)</name>
        <dbReference type="ChEBI" id="CHEBI:29035"/>
    </cofactor>
    <text evidence="14 15">Binds 2 divalent metal cations per subunit. Magnesium or manganese.</text>
</comment>